<dbReference type="Proteomes" id="UP000265520">
    <property type="component" value="Unassembled WGS sequence"/>
</dbReference>
<evidence type="ECO:0000313" key="2">
    <source>
        <dbReference type="Proteomes" id="UP000265520"/>
    </source>
</evidence>
<reference evidence="1 2" key="1">
    <citation type="journal article" date="2018" name="Front. Plant Sci.">
        <title>Red Clover (Trifolium pratense) and Zigzag Clover (T. medium) - A Picture of Genomic Similarities and Differences.</title>
        <authorList>
            <person name="Dluhosova J."/>
            <person name="Istvanek J."/>
            <person name="Nedelnik J."/>
            <person name="Repkova J."/>
        </authorList>
    </citation>
    <scope>NUCLEOTIDE SEQUENCE [LARGE SCALE GENOMIC DNA]</scope>
    <source>
        <strain evidence="2">cv. 10/8</strain>
        <tissue evidence="1">Leaf</tissue>
    </source>
</reference>
<keyword evidence="2" id="KW-1185">Reference proteome</keyword>
<accession>A0A392VR90</accession>
<evidence type="ECO:0000313" key="1">
    <source>
        <dbReference type="EMBL" id="MCI88940.1"/>
    </source>
</evidence>
<feature type="non-terminal residue" evidence="1">
    <location>
        <position position="38"/>
    </location>
</feature>
<dbReference type="EMBL" id="LXQA011206471">
    <property type="protein sequence ID" value="MCI88940.1"/>
    <property type="molecule type" value="Genomic_DNA"/>
</dbReference>
<dbReference type="AlphaFoldDB" id="A0A392VR90"/>
<name>A0A392VR90_9FABA</name>
<protein>
    <submittedName>
        <fullName evidence="1">Uncharacterized protein</fullName>
    </submittedName>
</protein>
<organism evidence="1 2">
    <name type="scientific">Trifolium medium</name>
    <dbReference type="NCBI Taxonomy" id="97028"/>
    <lineage>
        <taxon>Eukaryota</taxon>
        <taxon>Viridiplantae</taxon>
        <taxon>Streptophyta</taxon>
        <taxon>Embryophyta</taxon>
        <taxon>Tracheophyta</taxon>
        <taxon>Spermatophyta</taxon>
        <taxon>Magnoliopsida</taxon>
        <taxon>eudicotyledons</taxon>
        <taxon>Gunneridae</taxon>
        <taxon>Pentapetalae</taxon>
        <taxon>rosids</taxon>
        <taxon>fabids</taxon>
        <taxon>Fabales</taxon>
        <taxon>Fabaceae</taxon>
        <taxon>Papilionoideae</taxon>
        <taxon>50 kb inversion clade</taxon>
        <taxon>NPAAA clade</taxon>
        <taxon>Hologalegina</taxon>
        <taxon>IRL clade</taxon>
        <taxon>Trifolieae</taxon>
        <taxon>Trifolium</taxon>
    </lineage>
</organism>
<proteinExistence type="predicted"/>
<comment type="caution">
    <text evidence="1">The sequence shown here is derived from an EMBL/GenBank/DDBJ whole genome shotgun (WGS) entry which is preliminary data.</text>
</comment>
<sequence>MDFGQIWPGAPRAQVCCALRPSLPWPGQVASASCAPRP</sequence>